<evidence type="ECO:0000256" key="1">
    <source>
        <dbReference type="SAM" id="MobiDB-lite"/>
    </source>
</evidence>
<organism evidence="2 3">
    <name type="scientific">Colletotrichum zoysiae</name>
    <dbReference type="NCBI Taxonomy" id="1216348"/>
    <lineage>
        <taxon>Eukaryota</taxon>
        <taxon>Fungi</taxon>
        <taxon>Dikarya</taxon>
        <taxon>Ascomycota</taxon>
        <taxon>Pezizomycotina</taxon>
        <taxon>Sordariomycetes</taxon>
        <taxon>Hypocreomycetidae</taxon>
        <taxon>Glomerellales</taxon>
        <taxon>Glomerellaceae</taxon>
        <taxon>Colletotrichum</taxon>
        <taxon>Colletotrichum graminicola species complex</taxon>
    </lineage>
</organism>
<feature type="region of interest" description="Disordered" evidence="1">
    <location>
        <begin position="27"/>
        <end position="87"/>
    </location>
</feature>
<name>A0AAD9M3I8_9PEZI</name>
<keyword evidence="3" id="KW-1185">Reference proteome</keyword>
<sequence>MRGLDCAKAPALILRVLCSAEYVRGARGLSRRPRPQPLLSEFEDEPQMEPELQQDPSSYGSDAQRSVEAAQAVPGGGDGAILRSATD</sequence>
<protein>
    <submittedName>
        <fullName evidence="2">Uncharacterized protein</fullName>
    </submittedName>
</protein>
<proteinExistence type="predicted"/>
<dbReference type="Proteomes" id="UP001232148">
    <property type="component" value="Unassembled WGS sequence"/>
</dbReference>
<dbReference type="AlphaFoldDB" id="A0AAD9M3I8"/>
<dbReference type="EMBL" id="MU842836">
    <property type="protein sequence ID" value="KAK2031814.1"/>
    <property type="molecule type" value="Genomic_DNA"/>
</dbReference>
<gene>
    <name evidence="2" type="ORF">LX32DRAFT_636844</name>
</gene>
<accession>A0AAD9M3I8</accession>
<reference evidence="2" key="1">
    <citation type="submission" date="2021-06" db="EMBL/GenBank/DDBJ databases">
        <title>Comparative genomics, transcriptomics and evolutionary studies reveal genomic signatures of adaptation to plant cell wall in hemibiotrophic fungi.</title>
        <authorList>
            <consortium name="DOE Joint Genome Institute"/>
            <person name="Baroncelli R."/>
            <person name="Diaz J.F."/>
            <person name="Benocci T."/>
            <person name="Peng M."/>
            <person name="Battaglia E."/>
            <person name="Haridas S."/>
            <person name="Andreopoulos W."/>
            <person name="Labutti K."/>
            <person name="Pangilinan J."/>
            <person name="Floch G.L."/>
            <person name="Makela M.R."/>
            <person name="Henrissat B."/>
            <person name="Grigoriev I.V."/>
            <person name="Crouch J.A."/>
            <person name="De Vries R.P."/>
            <person name="Sukno S.A."/>
            <person name="Thon M.R."/>
        </authorList>
    </citation>
    <scope>NUCLEOTIDE SEQUENCE</scope>
    <source>
        <strain evidence="2">MAFF235873</strain>
    </source>
</reference>
<evidence type="ECO:0000313" key="3">
    <source>
        <dbReference type="Proteomes" id="UP001232148"/>
    </source>
</evidence>
<evidence type="ECO:0000313" key="2">
    <source>
        <dbReference type="EMBL" id="KAK2031814.1"/>
    </source>
</evidence>
<comment type="caution">
    <text evidence="2">The sequence shown here is derived from an EMBL/GenBank/DDBJ whole genome shotgun (WGS) entry which is preliminary data.</text>
</comment>
<feature type="compositionally biased region" description="Polar residues" evidence="1">
    <location>
        <begin position="54"/>
        <end position="64"/>
    </location>
</feature>